<keyword evidence="1" id="KW-0472">Membrane</keyword>
<name>A0ABV8BZ14_9PSEU</name>
<dbReference type="EMBL" id="JBHRZI010000021">
    <property type="protein sequence ID" value="MFC3894971.1"/>
    <property type="molecule type" value="Genomic_DNA"/>
</dbReference>
<keyword evidence="3" id="KW-1185">Reference proteome</keyword>
<evidence type="ECO:0000256" key="1">
    <source>
        <dbReference type="SAM" id="Phobius"/>
    </source>
</evidence>
<dbReference type="RefSeq" id="WP_382376518.1">
    <property type="nucleotide sequence ID" value="NZ_JBHRZI010000021.1"/>
</dbReference>
<gene>
    <name evidence="2" type="ORF">ACFOWZ_26110</name>
</gene>
<feature type="transmembrane region" description="Helical" evidence="1">
    <location>
        <begin position="331"/>
        <end position="348"/>
    </location>
</feature>
<feature type="transmembrane region" description="Helical" evidence="1">
    <location>
        <begin position="36"/>
        <end position="58"/>
    </location>
</feature>
<organism evidence="2 3">
    <name type="scientific">Lentzea rhizosphaerae</name>
    <dbReference type="NCBI Taxonomy" id="2041025"/>
    <lineage>
        <taxon>Bacteria</taxon>
        <taxon>Bacillati</taxon>
        <taxon>Actinomycetota</taxon>
        <taxon>Actinomycetes</taxon>
        <taxon>Pseudonocardiales</taxon>
        <taxon>Pseudonocardiaceae</taxon>
        <taxon>Lentzea</taxon>
    </lineage>
</organism>
<comment type="caution">
    <text evidence="2">The sequence shown here is derived from an EMBL/GenBank/DDBJ whole genome shotgun (WGS) entry which is preliminary data.</text>
</comment>
<protein>
    <submittedName>
        <fullName evidence="2">Uncharacterized protein</fullName>
    </submittedName>
</protein>
<proteinExistence type="predicted"/>
<evidence type="ECO:0000313" key="3">
    <source>
        <dbReference type="Proteomes" id="UP001595690"/>
    </source>
</evidence>
<evidence type="ECO:0000313" key="2">
    <source>
        <dbReference type="EMBL" id="MFC3894971.1"/>
    </source>
</evidence>
<keyword evidence="1" id="KW-1133">Transmembrane helix</keyword>
<dbReference type="Proteomes" id="UP001595690">
    <property type="component" value="Unassembled WGS sequence"/>
</dbReference>
<sequence length="649" mass="72057">MDDRRLLALILLYAASAANAVVYLPYWFFGSLVAGSIPWYLSVLLLLVTPVALVMTTAEMRGIFRHRSSLVAAGTGDQTPTGDRDYVLYLRAFDVDGELSRHDEMRGTHVLSTFASHFGLHDRLQLEATWEARLTGLFDRLGRVAAVGRPGEPLPPVGGRRFYLHAEGENWKTEVSELIRRARLVVLVAGVGQDPASAAGTLWEYSEALRLLPPSRLVLAVFGRDGYERFRVRATEYCSARAEESLPPDLPHWPERPTSPYPFHGVVQFGPGWEAEFVHFDAATTRGLTPYSRWRRTVRTQIVPWLEAREEVLPGTAVLPARGRIHWQLKALAAVVLCLAGVVAAFKWQDYDLARRLALPVIVATMIAVIVRQSSFPSGWRRTEVAVRLPDEEPASSGVPRFVNEFVVRWPGRFGLGIMVTRWYLDEGARFVDAPRRCRHEALGRFWTVDRWAGGGVQRLRMLRVIPAGSSRALFLRAPEVPEVLRREPCALYLRPHPDDPCPSSAVETGLEPVLSIGAQFLVAYTRGTSEPEVPGRLPLPAADRQTALTAAFPHCRLVLIPAVGASPGTVWQVGEVLRLLPPSRVKLVLLNGEEADADYARFRCATAEVFAERDVTLPDLPPAGENPLVRGVVLFGDDWSPHLWTAGL</sequence>
<reference evidence="3" key="1">
    <citation type="journal article" date="2019" name="Int. J. Syst. Evol. Microbiol.">
        <title>The Global Catalogue of Microorganisms (GCM) 10K type strain sequencing project: providing services to taxonomists for standard genome sequencing and annotation.</title>
        <authorList>
            <consortium name="The Broad Institute Genomics Platform"/>
            <consortium name="The Broad Institute Genome Sequencing Center for Infectious Disease"/>
            <person name="Wu L."/>
            <person name="Ma J."/>
        </authorList>
    </citation>
    <scope>NUCLEOTIDE SEQUENCE [LARGE SCALE GENOMIC DNA]</scope>
    <source>
        <strain evidence="3">CGMCC 4.7405</strain>
    </source>
</reference>
<accession>A0ABV8BZ14</accession>
<keyword evidence="1" id="KW-0812">Transmembrane</keyword>